<keyword evidence="2" id="KW-0677">Repeat</keyword>
<comment type="caution">
    <text evidence="5">The sequence shown here is derived from an EMBL/GenBank/DDBJ whole genome shotgun (WGS) entry which is preliminary data.</text>
</comment>
<feature type="signal peptide" evidence="3">
    <location>
        <begin position="1"/>
        <end position="33"/>
    </location>
</feature>
<evidence type="ECO:0000256" key="2">
    <source>
        <dbReference type="ARBA" id="ARBA00022737"/>
    </source>
</evidence>
<gene>
    <name evidence="5" type="ORF">Hamer_G019598</name>
</gene>
<feature type="non-terminal residue" evidence="5">
    <location>
        <position position="239"/>
    </location>
</feature>
<organism evidence="5 6">
    <name type="scientific">Homarus americanus</name>
    <name type="common">American lobster</name>
    <dbReference type="NCBI Taxonomy" id="6706"/>
    <lineage>
        <taxon>Eukaryota</taxon>
        <taxon>Metazoa</taxon>
        <taxon>Ecdysozoa</taxon>
        <taxon>Arthropoda</taxon>
        <taxon>Crustacea</taxon>
        <taxon>Multicrustacea</taxon>
        <taxon>Malacostraca</taxon>
        <taxon>Eumalacostraca</taxon>
        <taxon>Eucarida</taxon>
        <taxon>Decapoda</taxon>
        <taxon>Pleocyemata</taxon>
        <taxon>Astacidea</taxon>
        <taxon>Nephropoidea</taxon>
        <taxon>Nephropidae</taxon>
        <taxon>Homarus</taxon>
    </lineage>
</organism>
<dbReference type="EMBL" id="JAHLQT010016480">
    <property type="protein sequence ID" value="KAG7169455.1"/>
    <property type="molecule type" value="Genomic_DNA"/>
</dbReference>
<dbReference type="InterPro" id="IPR001064">
    <property type="entry name" value="Beta/gamma_crystallin"/>
</dbReference>
<keyword evidence="6" id="KW-1185">Reference proteome</keyword>
<name>A0A8J5K422_HOMAM</name>
<evidence type="ECO:0000256" key="1">
    <source>
        <dbReference type="ARBA" id="ARBA00009646"/>
    </source>
</evidence>
<evidence type="ECO:0000256" key="3">
    <source>
        <dbReference type="SAM" id="SignalP"/>
    </source>
</evidence>
<feature type="chain" id="PRO_5035284661" evidence="3">
    <location>
        <begin position="34"/>
        <end position="239"/>
    </location>
</feature>
<sequence length="239" mass="26819">MLRCGSDTVLFCCYKMNTHTLLLLLVATVAAHARGAPRAWETQIRCYASANQQGEWYDFNEDISNLATVNFDNTIESIKVTGMWMLYQETDYNTYSSGYVYWIDGIDYTGDVPSEYTNMASSLRYAGSPFQLNEDCWTIYAGEGFTEEGLYGNTDAGNLDRLSGEVSSIVLTGTSSWTFYDGDNFTGRHVCLKPDTHHHHDLLKSLDIGIFATKSRMFPGLRNTELETEGCKGDDRLSS</sequence>
<feature type="domain" description="Beta/gamma crystallin 'Greek key'" evidence="4">
    <location>
        <begin position="43"/>
        <end position="95"/>
    </location>
</feature>
<proteinExistence type="inferred from homology"/>
<protein>
    <submittedName>
        <fullName evidence="5">Putative Beta/Gamma crystallin-containing protein 1</fullName>
    </submittedName>
</protein>
<dbReference type="Proteomes" id="UP000747542">
    <property type="component" value="Unassembled WGS sequence"/>
</dbReference>
<dbReference type="AlphaFoldDB" id="A0A8J5K422"/>
<comment type="similarity">
    <text evidence="1">Belongs to the beta/gamma-crystallin family.</text>
</comment>
<reference evidence="5" key="1">
    <citation type="journal article" date="2021" name="Sci. Adv.">
        <title>The American lobster genome reveals insights on longevity, neural, and immune adaptations.</title>
        <authorList>
            <person name="Polinski J.M."/>
            <person name="Zimin A.V."/>
            <person name="Clark K.F."/>
            <person name="Kohn A.B."/>
            <person name="Sadowski N."/>
            <person name="Timp W."/>
            <person name="Ptitsyn A."/>
            <person name="Khanna P."/>
            <person name="Romanova D.Y."/>
            <person name="Williams P."/>
            <person name="Greenwood S.J."/>
            <person name="Moroz L.L."/>
            <person name="Walt D.R."/>
            <person name="Bodnar A.G."/>
        </authorList>
    </citation>
    <scope>NUCLEOTIDE SEQUENCE</scope>
    <source>
        <strain evidence="5">GMGI-L3</strain>
    </source>
</reference>
<dbReference type="SUPFAM" id="SSF49695">
    <property type="entry name" value="gamma-Crystallin-like"/>
    <property type="match status" value="1"/>
</dbReference>
<dbReference type="Gene3D" id="2.60.20.10">
    <property type="entry name" value="Crystallins"/>
    <property type="match status" value="2"/>
</dbReference>
<keyword evidence="3" id="KW-0732">Signal</keyword>
<dbReference type="Pfam" id="PF00030">
    <property type="entry name" value="Crystall"/>
    <property type="match status" value="1"/>
</dbReference>
<dbReference type="InterPro" id="IPR011024">
    <property type="entry name" value="G_crystallin-like"/>
</dbReference>
<evidence type="ECO:0000313" key="5">
    <source>
        <dbReference type="EMBL" id="KAG7169455.1"/>
    </source>
</evidence>
<evidence type="ECO:0000259" key="4">
    <source>
        <dbReference type="Pfam" id="PF00030"/>
    </source>
</evidence>
<accession>A0A8J5K422</accession>
<evidence type="ECO:0000313" key="6">
    <source>
        <dbReference type="Proteomes" id="UP000747542"/>
    </source>
</evidence>